<gene>
    <name evidence="1" type="ORF">S03H2_69388</name>
</gene>
<protein>
    <submittedName>
        <fullName evidence="1">Uncharacterized protein</fullName>
    </submittedName>
</protein>
<feature type="non-terminal residue" evidence="1">
    <location>
        <position position="141"/>
    </location>
</feature>
<reference evidence="1" key="1">
    <citation type="journal article" date="2014" name="Front. Microbiol.">
        <title>High frequency of phylogenetically diverse reductive dehalogenase-homologous genes in deep subseafloor sedimentary metagenomes.</title>
        <authorList>
            <person name="Kawai M."/>
            <person name="Futagami T."/>
            <person name="Toyoda A."/>
            <person name="Takaki Y."/>
            <person name="Nishi S."/>
            <person name="Hori S."/>
            <person name="Arai W."/>
            <person name="Tsubouchi T."/>
            <person name="Morono Y."/>
            <person name="Uchiyama I."/>
            <person name="Ito T."/>
            <person name="Fujiyama A."/>
            <person name="Inagaki F."/>
            <person name="Takami H."/>
        </authorList>
    </citation>
    <scope>NUCLEOTIDE SEQUENCE</scope>
    <source>
        <strain evidence="1">Expedition CK06-06</strain>
    </source>
</reference>
<proteinExistence type="predicted"/>
<dbReference type="EMBL" id="BARU01045837">
    <property type="protein sequence ID" value="GAH97043.1"/>
    <property type="molecule type" value="Genomic_DNA"/>
</dbReference>
<dbReference type="AlphaFoldDB" id="X1LSE2"/>
<accession>X1LSE2</accession>
<feature type="non-terminal residue" evidence="1">
    <location>
        <position position="1"/>
    </location>
</feature>
<comment type="caution">
    <text evidence="1">The sequence shown here is derived from an EMBL/GenBank/DDBJ whole genome shotgun (WGS) entry which is preliminary data.</text>
</comment>
<organism evidence="1">
    <name type="scientific">marine sediment metagenome</name>
    <dbReference type="NCBI Taxonomy" id="412755"/>
    <lineage>
        <taxon>unclassified sequences</taxon>
        <taxon>metagenomes</taxon>
        <taxon>ecological metagenomes</taxon>
    </lineage>
</organism>
<sequence length="141" mass="16793">NERLEKNLKRKDVDWSQSRVVFIADSFTRYQQNAIGFKDLPIELWEVKLFEKDLVSYSQLKPPTVKGSIKTLTKDKTIQKISKELIYPLSHHLDRIKDSKIKELFGKIREEVQNLGKVEENSRKYFIGYWKDNIKFVEVFL</sequence>
<name>X1LSE2_9ZZZZ</name>
<evidence type="ECO:0000313" key="1">
    <source>
        <dbReference type="EMBL" id="GAH97043.1"/>
    </source>
</evidence>